<sequence length="109" mass="12226">MTPTKYYNTVYRSRESTLSSECAFINQLLNGFSDLPLSINCYFIGLLERKQQGKRRTNETGTTAADAHGFQAYAITLVSVKGTFTSYSSLWLAALPSYDIQETDVVLKH</sequence>
<evidence type="ECO:0000313" key="1">
    <source>
        <dbReference type="EnsemblMetazoa" id="GPAI020155-PA"/>
    </source>
</evidence>
<evidence type="ECO:0000313" key="2">
    <source>
        <dbReference type="Proteomes" id="UP000092445"/>
    </source>
</evidence>
<name>A0A1A9ZNJ3_GLOPL</name>
<reference evidence="2" key="1">
    <citation type="submission" date="2014-03" db="EMBL/GenBank/DDBJ databases">
        <authorList>
            <person name="Aksoy S."/>
            <person name="Warren W."/>
            <person name="Wilson R.K."/>
        </authorList>
    </citation>
    <scope>NUCLEOTIDE SEQUENCE [LARGE SCALE GENOMIC DNA]</scope>
    <source>
        <strain evidence="2">IAEA</strain>
    </source>
</reference>
<dbReference type="VEuPathDB" id="VectorBase:GPAI020155"/>
<keyword evidence="2" id="KW-1185">Reference proteome</keyword>
<protein>
    <submittedName>
        <fullName evidence="1">Uncharacterized protein</fullName>
    </submittedName>
</protein>
<dbReference type="EnsemblMetazoa" id="GPAI020155-RA">
    <property type="protein sequence ID" value="GPAI020155-PA"/>
    <property type="gene ID" value="GPAI020155"/>
</dbReference>
<reference evidence="1" key="2">
    <citation type="submission" date="2020-05" db="UniProtKB">
        <authorList>
            <consortium name="EnsemblMetazoa"/>
        </authorList>
    </citation>
    <scope>IDENTIFICATION</scope>
    <source>
        <strain evidence="1">IAEA</strain>
    </source>
</reference>
<dbReference type="AlphaFoldDB" id="A0A1A9ZNJ3"/>
<organism evidence="1 2">
    <name type="scientific">Glossina pallidipes</name>
    <name type="common">Tsetse fly</name>
    <dbReference type="NCBI Taxonomy" id="7398"/>
    <lineage>
        <taxon>Eukaryota</taxon>
        <taxon>Metazoa</taxon>
        <taxon>Ecdysozoa</taxon>
        <taxon>Arthropoda</taxon>
        <taxon>Hexapoda</taxon>
        <taxon>Insecta</taxon>
        <taxon>Pterygota</taxon>
        <taxon>Neoptera</taxon>
        <taxon>Endopterygota</taxon>
        <taxon>Diptera</taxon>
        <taxon>Brachycera</taxon>
        <taxon>Muscomorpha</taxon>
        <taxon>Hippoboscoidea</taxon>
        <taxon>Glossinidae</taxon>
        <taxon>Glossina</taxon>
    </lineage>
</organism>
<accession>A0A1A9ZNJ3</accession>
<proteinExistence type="predicted"/>
<dbReference type="Proteomes" id="UP000092445">
    <property type="component" value="Unassembled WGS sequence"/>
</dbReference>